<feature type="compositionally biased region" description="Polar residues" evidence="1">
    <location>
        <begin position="351"/>
        <end position="372"/>
    </location>
</feature>
<keyword evidence="4" id="KW-1185">Reference proteome</keyword>
<dbReference type="EnsemblMetazoa" id="XM_038221403.1">
    <property type="protein sequence ID" value="XP_038077331.1"/>
    <property type="gene ID" value="LOC119745180"/>
</dbReference>
<feature type="compositionally biased region" description="Polar residues" evidence="1">
    <location>
        <begin position="1142"/>
        <end position="1156"/>
    </location>
</feature>
<sequence length="1677" mass="187290">MEGHSHNQPTSAESSSVVKPVPLYYYVDQFERLYQQSPMAKLFRQELTQPPTPKGHIPQEGRSKHSAKAKGFKLPTISTKERPTVTHEVLDSRPKGEEGMELKVQAGTESWNGFGECVLSRTSDESRNTSGMSESNVTIGDGTASDSSLNQVEDQVGKMPQLSPQPRLLSPSGQDEDRLRKRKPTPNLHNLIKRLKSPDKAGASAPSESKMPTRSCSTKATRVTDLEETDGNGVSLSDITPRIKEINDEGQDPCDVDRTNLELTAGSGLSSRTSRRSSYEPDTEGMSLPSLKETPIPGISGNKRKCVPQRRLLQELRLANNQDRGHHSPRASERNMPYRMRRADIRPSNEKPVNSDTSCQELEVTPKSSSEFQVRPSDREVALSEETPVNQGSGRRKTRSKGSKLDVGKLIRSLQAGQEKTGEDTPRSAISYKGTVDSNILKNNKTEHREEPSSPMAAVESVDVENGGDKEEVREAEKKELILEKDINEIKAMENDPADGVAHRDSTVTEQESRRLTRRQAEKLTNKLAVQKEQEDKLKEEEPIRHEPSEVAKKQDTIINRWIIKPVPFCKGVCVEGHRVGDKEDQFWHSTAIMVRINPRLLATKSGALYRLAGKMDRALTMEQGFSESLIRSFQKGFPDNWRDLLFDHYTNEEKKKAEMKSSKSPRTKERLKVTPVPSHAEPTVPDSMRKAKKKNQVELTPQNLRVKDLQRSSSGRLIKPPLAYWTGQRIRHNTSLDFVEILLGTEDCTSSSVNQISLQDSLELRPRDKRAIKRTSNTSKLQVASAVKKHRLQQRKDDSDVDEESSSCPEPESQTDRGESQNGRGIKWSASKTKAKRSQEAVTVRQDGKGRFRPKATTTDSSENVDVTGGKVLASKIGTDNKPSVFPLRGKSRYQQRSRRNGREEPRMEGSVDTCSSDYPGAATDDTASTSSTKPVECPEGNVNHEREVVRPSRHHRGSKQPPTPKKDRARREIERASSRPQRNASVSPLYYQFSPQSEDEGSLPGGQPAVGKTPSSNRNSTGEASSSTLGPSSSDPQQNSESPGTDVMNVEPEGKMSSERGWSRGAVETLNLQKEILAVVEKHKQGRMARMRERTLRLSASSDRERSNAGRLPSTSDVYELSDDEGEPIPKRIPYVPKGASTNTTTGESVSNWSEEGDKSVNMTWVTRTKPYRRIHGTLEDPQYLTDETTTTETTTTTTTGETDNIVNPVSSDRETTLTETSDDEDVSNLPTRRQKKSLSTRLKSKRTRQGHKPVLDQTSDDEQVIQSQKPVSGRSSKRTTYRQAPQEASSEDTDNTPRAPDKAVSLRLQASSGDTDETIKAGEETSRRGRSKKAIVIQRHQPKRNCKKSGSESDTNNPLQEVENTGNHRRPEPVLVPLPRKDIPKQIQSITSKRSIKRNQDDNRKWKGDSDITPKASQGVRASNSKTYEVEEKQIRETPRREVNGKSEFRDAERDMRLTQERVPPQCATKSSATKPSKQQSKQQENQAQTAVALTAKVGTMKRKRQLRELVEQHSRGYEDDIFDSTPFKKQKKLKIPLGEWDTEEESQEGQPGKTPGSARFKTPSVRYQGVLPLSDKKTPYSNLISPGLLPSVDRKHIDQYIHGLQKKKKGRGLTQRPYTAKQPTTVGRGTAKSGSASLTQAMGDKAADMFDVTPVSDSDPDEDRDYYWSDEDH</sequence>
<feature type="region of interest" description="Disordered" evidence="1">
    <location>
        <begin position="1085"/>
        <end position="1161"/>
    </location>
</feature>
<evidence type="ECO:0000259" key="2">
    <source>
        <dbReference type="Pfam" id="PF09133"/>
    </source>
</evidence>
<feature type="domain" description="SANTA" evidence="2">
    <location>
        <begin position="560"/>
        <end position="644"/>
    </location>
</feature>
<protein>
    <recommendedName>
        <fullName evidence="2">SANTA domain-containing protein</fullName>
    </recommendedName>
</protein>
<feature type="compositionally biased region" description="Basic and acidic residues" evidence="1">
    <location>
        <begin position="966"/>
        <end position="979"/>
    </location>
</feature>
<feature type="compositionally biased region" description="Low complexity" evidence="1">
    <location>
        <begin position="1471"/>
        <end position="1494"/>
    </location>
</feature>
<feature type="compositionally biased region" description="Low complexity" evidence="1">
    <location>
        <begin position="1027"/>
        <end position="1036"/>
    </location>
</feature>
<feature type="region of interest" description="Disordered" evidence="1">
    <location>
        <begin position="492"/>
        <end position="520"/>
    </location>
</feature>
<feature type="compositionally biased region" description="Polar residues" evidence="1">
    <location>
        <begin position="857"/>
        <end position="866"/>
    </location>
</feature>
<dbReference type="GeneID" id="119745180"/>
<evidence type="ECO:0000313" key="3">
    <source>
        <dbReference type="EnsemblMetazoa" id="XP_038077331.1"/>
    </source>
</evidence>
<dbReference type="PANTHER" id="PTHR16124">
    <property type="entry name" value="MIS18-BINDING PROTEIN 1"/>
    <property type="match status" value="1"/>
</dbReference>
<name>A0A914BNP6_PATMI</name>
<feature type="compositionally biased region" description="Low complexity" evidence="1">
    <location>
        <begin position="263"/>
        <end position="272"/>
    </location>
</feature>
<feature type="compositionally biased region" description="Polar residues" evidence="1">
    <location>
        <begin position="1625"/>
        <end position="1644"/>
    </location>
</feature>
<feature type="compositionally biased region" description="Polar residues" evidence="1">
    <location>
        <begin position="206"/>
        <end position="221"/>
    </location>
</feature>
<feature type="compositionally biased region" description="Basic and acidic residues" evidence="1">
    <location>
        <begin position="1054"/>
        <end position="1064"/>
    </location>
</feature>
<feature type="region of interest" description="Disordered" evidence="1">
    <location>
        <begin position="656"/>
        <end position="697"/>
    </location>
</feature>
<accession>A0A914BNP6</accession>
<reference evidence="3" key="1">
    <citation type="submission" date="2022-11" db="UniProtKB">
        <authorList>
            <consortium name="EnsemblMetazoa"/>
        </authorList>
    </citation>
    <scope>IDENTIFICATION</scope>
</reference>
<dbReference type="InterPro" id="IPR039110">
    <property type="entry name" value="KNL2-like"/>
</dbReference>
<feature type="region of interest" description="Disordered" evidence="1">
    <location>
        <begin position="1541"/>
        <end position="1567"/>
    </location>
</feature>
<feature type="compositionally biased region" description="Basic and acidic residues" evidence="1">
    <location>
        <begin position="1431"/>
        <end position="1463"/>
    </location>
</feature>
<dbReference type="Pfam" id="PF09133">
    <property type="entry name" value="SANTA"/>
    <property type="match status" value="1"/>
</dbReference>
<feature type="compositionally biased region" description="Basic residues" evidence="1">
    <location>
        <begin position="891"/>
        <end position="901"/>
    </location>
</feature>
<evidence type="ECO:0000256" key="1">
    <source>
        <dbReference type="SAM" id="MobiDB-lite"/>
    </source>
</evidence>
<feature type="region of interest" description="Disordered" evidence="1">
    <location>
        <begin position="48"/>
        <end position="71"/>
    </location>
</feature>
<organism evidence="3 4">
    <name type="scientific">Patiria miniata</name>
    <name type="common">Bat star</name>
    <name type="synonym">Asterina miniata</name>
    <dbReference type="NCBI Taxonomy" id="46514"/>
    <lineage>
        <taxon>Eukaryota</taxon>
        <taxon>Metazoa</taxon>
        <taxon>Echinodermata</taxon>
        <taxon>Eleutherozoa</taxon>
        <taxon>Asterozoa</taxon>
        <taxon>Asteroidea</taxon>
        <taxon>Valvatacea</taxon>
        <taxon>Valvatida</taxon>
        <taxon>Asterinidae</taxon>
        <taxon>Patiria</taxon>
    </lineage>
</organism>
<feature type="compositionally biased region" description="Low complexity" evidence="1">
    <location>
        <begin position="1188"/>
        <end position="1206"/>
    </location>
</feature>
<feature type="compositionally biased region" description="Polar residues" evidence="1">
    <location>
        <begin position="1355"/>
        <end position="1368"/>
    </location>
</feature>
<dbReference type="OMA" id="TDETTCD"/>
<feature type="compositionally biased region" description="Polar residues" evidence="1">
    <location>
        <begin position="128"/>
        <end position="153"/>
    </location>
</feature>
<feature type="compositionally biased region" description="Basic and acidic residues" evidence="1">
    <location>
        <begin position="501"/>
        <end position="520"/>
    </location>
</feature>
<feature type="compositionally biased region" description="Basic and acidic residues" evidence="1">
    <location>
        <begin position="1401"/>
        <end position="1415"/>
    </location>
</feature>
<feature type="compositionally biased region" description="Basic and acidic residues" evidence="1">
    <location>
        <begin position="902"/>
        <end position="911"/>
    </location>
</feature>
<feature type="compositionally biased region" description="Basic and acidic residues" evidence="1">
    <location>
        <begin position="1092"/>
        <end position="1110"/>
    </location>
</feature>
<dbReference type="OrthoDB" id="118550at2759"/>
<feature type="compositionally biased region" description="Basic and acidic residues" evidence="1">
    <location>
        <begin position="323"/>
        <end position="333"/>
    </location>
</feature>
<feature type="compositionally biased region" description="Basic residues" evidence="1">
    <location>
        <begin position="1235"/>
        <end position="1254"/>
    </location>
</feature>
<feature type="region of interest" description="Disordered" evidence="1">
    <location>
        <begin position="1608"/>
        <end position="1677"/>
    </location>
</feature>
<dbReference type="RefSeq" id="XP_038077331.1">
    <property type="nucleotide sequence ID" value="XM_038221403.1"/>
</dbReference>
<evidence type="ECO:0000313" key="4">
    <source>
        <dbReference type="Proteomes" id="UP000887568"/>
    </source>
</evidence>
<feature type="region of interest" description="Disordered" evidence="1">
    <location>
        <begin position="122"/>
        <end position="474"/>
    </location>
</feature>
<proteinExistence type="predicted"/>
<feature type="compositionally biased region" description="Acidic residues" evidence="1">
    <location>
        <begin position="1662"/>
        <end position="1677"/>
    </location>
</feature>
<feature type="compositionally biased region" description="Polar residues" evidence="1">
    <location>
        <begin position="1267"/>
        <end position="1277"/>
    </location>
</feature>
<dbReference type="GO" id="GO:0000775">
    <property type="term" value="C:chromosome, centromeric region"/>
    <property type="evidence" value="ECO:0007669"/>
    <property type="project" value="TreeGrafter"/>
</dbReference>
<feature type="compositionally biased region" description="Low complexity" evidence="1">
    <location>
        <begin position="923"/>
        <end position="934"/>
    </location>
</feature>
<feature type="compositionally biased region" description="Basic and acidic residues" evidence="1">
    <location>
        <begin position="1320"/>
        <end position="1330"/>
    </location>
</feature>
<dbReference type="PANTHER" id="PTHR16124:SF3">
    <property type="entry name" value="MIS18-BINDING PROTEIN 1"/>
    <property type="match status" value="1"/>
</dbReference>
<feature type="compositionally biased region" description="Basic and acidic residues" evidence="1">
    <location>
        <begin position="656"/>
        <end position="673"/>
    </location>
</feature>
<feature type="region of interest" description="Disordered" evidence="1">
    <location>
        <begin position="1179"/>
        <end position="1494"/>
    </location>
</feature>
<dbReference type="Proteomes" id="UP000887568">
    <property type="component" value="Unplaced"/>
</dbReference>
<feature type="compositionally biased region" description="Polar residues" evidence="1">
    <location>
        <begin position="1015"/>
        <end position="1026"/>
    </location>
</feature>
<dbReference type="InterPro" id="IPR015216">
    <property type="entry name" value="SANTA"/>
</dbReference>
<feature type="compositionally biased region" description="Low complexity" evidence="1">
    <location>
        <begin position="160"/>
        <end position="173"/>
    </location>
</feature>
<feature type="region of interest" description="Disordered" evidence="1">
    <location>
        <begin position="769"/>
        <end position="1068"/>
    </location>
</feature>